<keyword evidence="3" id="KW-1185">Reference proteome</keyword>
<dbReference type="AlphaFoldDB" id="A0A7W1XCR0"/>
<comment type="caution">
    <text evidence="2">The sequence shown here is derived from an EMBL/GenBank/DDBJ whole genome shotgun (WGS) entry which is preliminary data.</text>
</comment>
<keyword evidence="1" id="KW-0812">Transmembrane</keyword>
<evidence type="ECO:0000313" key="2">
    <source>
        <dbReference type="EMBL" id="MBA4544281.1"/>
    </source>
</evidence>
<evidence type="ECO:0000256" key="1">
    <source>
        <dbReference type="SAM" id="Phobius"/>
    </source>
</evidence>
<evidence type="ECO:0000313" key="3">
    <source>
        <dbReference type="Proteomes" id="UP000530514"/>
    </source>
</evidence>
<name>A0A7W1XCR0_9BACL</name>
<keyword evidence="1" id="KW-1133">Transmembrane helix</keyword>
<keyword evidence="1" id="KW-0472">Membrane</keyword>
<dbReference type="RefSeq" id="WP_181735454.1">
    <property type="nucleotide sequence ID" value="NZ_JACEIP010000034.1"/>
</dbReference>
<protein>
    <submittedName>
        <fullName evidence="2">Uncharacterized protein</fullName>
    </submittedName>
</protein>
<dbReference type="Proteomes" id="UP000530514">
    <property type="component" value="Unassembled WGS sequence"/>
</dbReference>
<reference evidence="2 3" key="1">
    <citation type="submission" date="2020-07" db="EMBL/GenBank/DDBJ databases">
        <authorList>
            <person name="Feng H."/>
        </authorList>
    </citation>
    <scope>NUCLEOTIDE SEQUENCE [LARGE SCALE GENOMIC DNA]</scope>
    <source>
        <strain evidence="3">s-11</strain>
    </source>
</reference>
<accession>A0A7W1XCR0</accession>
<feature type="transmembrane region" description="Helical" evidence="1">
    <location>
        <begin position="61"/>
        <end position="82"/>
    </location>
</feature>
<feature type="transmembrane region" description="Helical" evidence="1">
    <location>
        <begin position="88"/>
        <end position="111"/>
    </location>
</feature>
<proteinExistence type="predicted"/>
<sequence length="299" mass="34017">MLGFAAIIIGLSFGQTKEFAAKVGATNIFHQIGFACAIEILFAFTLLTRADQKAQRKNVPLFLNVAYIGLLAAITFINMSVLYEMNPIAGPFLGALITGTMIYVESLFVWLNTDADKPSRKTPRQLMKAAKKEIAEERIIQLIEYLKYEARKPDLDLIRRARRDERRRKRVERGGSIFPWMKSEDEGLPEYFRREPEPAPTIEAEPMEIVREPEEETAEAAVVPMPMRQIGFHMEQPQPKPASTPAPRFQPNMKARAEAMKKARALMEELGRIPTKGELMQQGLSEYYAKWAKGELKKQ</sequence>
<feature type="transmembrane region" description="Helical" evidence="1">
    <location>
        <begin position="30"/>
        <end position="49"/>
    </location>
</feature>
<dbReference type="EMBL" id="JACEIP010000034">
    <property type="protein sequence ID" value="MBA4544281.1"/>
    <property type="molecule type" value="Genomic_DNA"/>
</dbReference>
<gene>
    <name evidence="2" type="ORF">H1164_15620</name>
</gene>
<organism evidence="2 3">
    <name type="scientific">Thermoactinomyces daqus</name>
    <dbReference type="NCBI Taxonomy" id="1329516"/>
    <lineage>
        <taxon>Bacteria</taxon>
        <taxon>Bacillati</taxon>
        <taxon>Bacillota</taxon>
        <taxon>Bacilli</taxon>
        <taxon>Bacillales</taxon>
        <taxon>Thermoactinomycetaceae</taxon>
        <taxon>Thermoactinomyces</taxon>
    </lineage>
</organism>